<comment type="function">
    <text evidence="1">Required for the export of heme to the periplasm for the biogenesis of c-type cytochromes.</text>
</comment>
<evidence type="ECO:0000256" key="1">
    <source>
        <dbReference type="ARBA" id="ARBA00002442"/>
    </source>
</evidence>
<sequence>MSKKALSVEPQPTPPVHIDLAAHPITMRLDGGLLAYLSKVAAVFAKDVRAELRGREIFTTMTAFGVLAVLIFGMAFDLRVPRSEMIAPGVLWGVVLFAGVLGLNRSFGAEVDRGTLPSLLLAPVDRSAIYFGKLFANLFFTLATAVVILVVMFFIFDLNLFQPYNLLAVLLGVTGYVGVGTLFAALTANNRARESMLPILLLPVMVPVFVAGVALTAGVLDGKAWEELNQWFGILAAFDAIFIVVAFLLFDLIWEDA</sequence>
<evidence type="ECO:0000256" key="4">
    <source>
        <dbReference type="ARBA" id="ARBA00016452"/>
    </source>
</evidence>
<feature type="transmembrane region" description="Helical" evidence="12">
    <location>
        <begin position="85"/>
        <end position="103"/>
    </location>
</feature>
<organism evidence="13">
    <name type="scientific">Caldilinea aerophila</name>
    <dbReference type="NCBI Taxonomy" id="133453"/>
    <lineage>
        <taxon>Bacteria</taxon>
        <taxon>Bacillati</taxon>
        <taxon>Chloroflexota</taxon>
        <taxon>Caldilineae</taxon>
        <taxon>Caldilineales</taxon>
        <taxon>Caldilineaceae</taxon>
        <taxon>Caldilinea</taxon>
    </lineage>
</organism>
<gene>
    <name evidence="13" type="ORF">ENQ20_20545</name>
</gene>
<keyword evidence="10 12" id="KW-1133">Transmembrane helix</keyword>
<dbReference type="PRINTS" id="PR01414">
    <property type="entry name" value="CCMBBIOGNSIS"/>
</dbReference>
<comment type="subcellular location">
    <subcellularLocation>
        <location evidence="2">Cell inner membrane</location>
        <topology evidence="2">Multi-pass membrane protein</topology>
    </subcellularLocation>
</comment>
<evidence type="ECO:0000256" key="11">
    <source>
        <dbReference type="ARBA" id="ARBA00023136"/>
    </source>
</evidence>
<evidence type="ECO:0000256" key="2">
    <source>
        <dbReference type="ARBA" id="ARBA00004429"/>
    </source>
</evidence>
<protein>
    <recommendedName>
        <fullName evidence="4">Heme exporter protein B</fullName>
    </recommendedName>
</protein>
<feature type="transmembrane region" description="Helical" evidence="12">
    <location>
        <begin position="199"/>
        <end position="219"/>
    </location>
</feature>
<dbReference type="InterPro" id="IPR003544">
    <property type="entry name" value="Cyt_c_biogenesis_CcmB"/>
</dbReference>
<evidence type="ECO:0000256" key="5">
    <source>
        <dbReference type="ARBA" id="ARBA00022448"/>
    </source>
</evidence>
<keyword evidence="8 12" id="KW-0812">Transmembrane</keyword>
<comment type="similarity">
    <text evidence="3">Belongs to the CcmB/CycW/HelB family.</text>
</comment>
<keyword evidence="6" id="KW-1003">Cell membrane</keyword>
<dbReference type="PIRSF" id="PIRSF002764">
    <property type="entry name" value="CcmB"/>
    <property type="match status" value="1"/>
</dbReference>
<keyword evidence="5" id="KW-0813">Transport</keyword>
<evidence type="ECO:0000256" key="10">
    <source>
        <dbReference type="ARBA" id="ARBA00022989"/>
    </source>
</evidence>
<feature type="transmembrane region" description="Helical" evidence="12">
    <location>
        <begin position="231"/>
        <end position="254"/>
    </location>
</feature>
<keyword evidence="11 12" id="KW-0472">Membrane</keyword>
<evidence type="ECO:0000256" key="8">
    <source>
        <dbReference type="ARBA" id="ARBA00022692"/>
    </source>
</evidence>
<reference evidence="13" key="1">
    <citation type="journal article" date="2020" name="mSystems">
        <title>Genome- and Community-Level Interaction Insights into Carbon Utilization and Element Cycling Functions of Hydrothermarchaeota in Hydrothermal Sediment.</title>
        <authorList>
            <person name="Zhou Z."/>
            <person name="Liu Y."/>
            <person name="Xu W."/>
            <person name="Pan J."/>
            <person name="Luo Z.H."/>
            <person name="Li M."/>
        </authorList>
    </citation>
    <scope>NUCLEOTIDE SEQUENCE [LARGE SCALE GENOMIC DNA]</scope>
    <source>
        <strain evidence="13">SpSt-289</strain>
    </source>
</reference>
<dbReference type="GO" id="GO:0015232">
    <property type="term" value="F:heme transmembrane transporter activity"/>
    <property type="evidence" value="ECO:0007669"/>
    <property type="project" value="InterPro"/>
</dbReference>
<dbReference type="GO" id="GO:0005886">
    <property type="term" value="C:plasma membrane"/>
    <property type="evidence" value="ECO:0007669"/>
    <property type="project" value="UniProtKB-SubCell"/>
</dbReference>
<evidence type="ECO:0000313" key="13">
    <source>
        <dbReference type="EMBL" id="HDX33847.1"/>
    </source>
</evidence>
<accession>A0A7C1JVN6</accession>
<keyword evidence="7" id="KW-0997">Cell inner membrane</keyword>
<evidence type="ECO:0000256" key="7">
    <source>
        <dbReference type="ARBA" id="ARBA00022519"/>
    </source>
</evidence>
<evidence type="ECO:0000256" key="9">
    <source>
        <dbReference type="ARBA" id="ARBA00022748"/>
    </source>
</evidence>
<name>A0A7C1JVN6_9CHLR</name>
<dbReference type="InterPro" id="IPR026031">
    <property type="entry name" value="Cyt_c_CcmB_bac"/>
</dbReference>
<dbReference type="AlphaFoldDB" id="A0A7C1JVN6"/>
<dbReference type="GO" id="GO:0017004">
    <property type="term" value="P:cytochrome complex assembly"/>
    <property type="evidence" value="ECO:0007669"/>
    <property type="project" value="UniProtKB-KW"/>
</dbReference>
<dbReference type="PANTHER" id="PTHR30070">
    <property type="entry name" value="HEME EXPORTER PROTEIN B"/>
    <property type="match status" value="1"/>
</dbReference>
<dbReference type="GO" id="GO:1903607">
    <property type="term" value="P:cytochrome c biosynthetic process"/>
    <property type="evidence" value="ECO:0007669"/>
    <property type="project" value="TreeGrafter"/>
</dbReference>
<keyword evidence="9" id="KW-0201">Cytochrome c-type biogenesis</keyword>
<feature type="transmembrane region" description="Helical" evidence="12">
    <location>
        <begin position="134"/>
        <end position="155"/>
    </location>
</feature>
<dbReference type="Pfam" id="PF03379">
    <property type="entry name" value="CcmB"/>
    <property type="match status" value="1"/>
</dbReference>
<proteinExistence type="inferred from homology"/>
<evidence type="ECO:0000256" key="12">
    <source>
        <dbReference type="SAM" id="Phobius"/>
    </source>
</evidence>
<dbReference type="PANTHER" id="PTHR30070:SF1">
    <property type="entry name" value="CYTOCHROME C BIOGENESIS B-RELATED"/>
    <property type="match status" value="1"/>
</dbReference>
<feature type="transmembrane region" description="Helical" evidence="12">
    <location>
        <begin position="167"/>
        <end position="187"/>
    </location>
</feature>
<comment type="caution">
    <text evidence="13">The sequence shown here is derived from an EMBL/GenBank/DDBJ whole genome shotgun (WGS) entry which is preliminary data.</text>
</comment>
<dbReference type="EMBL" id="DSMG01000207">
    <property type="protein sequence ID" value="HDX33847.1"/>
    <property type="molecule type" value="Genomic_DNA"/>
</dbReference>
<feature type="transmembrane region" description="Helical" evidence="12">
    <location>
        <begin position="57"/>
        <end position="79"/>
    </location>
</feature>
<evidence type="ECO:0000256" key="6">
    <source>
        <dbReference type="ARBA" id="ARBA00022475"/>
    </source>
</evidence>
<evidence type="ECO:0000256" key="3">
    <source>
        <dbReference type="ARBA" id="ARBA00010544"/>
    </source>
</evidence>